<dbReference type="PANTHER" id="PTHR33221:SF2">
    <property type="entry name" value="TRANSCRIPTIONAL REGULATOR"/>
    <property type="match status" value="1"/>
</dbReference>
<accession>A0A0S2F8J1</accession>
<keyword evidence="2" id="KW-1185">Reference proteome</keyword>
<sequence length="153" mass="16236">MLRVTKLTDYATVVLTVLAAQSDRVLSASELAERAGLEAPTVSKLLKPLAQAGLVEGFRGANGGYRLARPADEIGLIEIVEAMEGPLGMTECSVHEGNCGLEHQCGVRANWRRINDVVIEALSSVTLAQMLAPTPSFSPEPAGRRIDLRLAGA</sequence>
<evidence type="ECO:0000313" key="2">
    <source>
        <dbReference type="Proteomes" id="UP000060787"/>
    </source>
</evidence>
<proteinExistence type="predicted"/>
<dbReference type="RefSeq" id="WP_057917285.1">
    <property type="nucleotide sequence ID" value="NZ_CP011129.1"/>
</dbReference>
<dbReference type="PATRIC" id="fig|84531.8.peg.1652"/>
<protein>
    <submittedName>
        <fullName evidence="1">FeS assembly SUF system regulator</fullName>
    </submittedName>
</protein>
<dbReference type="PANTHER" id="PTHR33221">
    <property type="entry name" value="WINGED HELIX-TURN-HELIX TRANSCRIPTIONAL REGULATOR, RRF2 FAMILY"/>
    <property type="match status" value="1"/>
</dbReference>
<dbReference type="CDD" id="cd00090">
    <property type="entry name" value="HTH_ARSR"/>
    <property type="match status" value="1"/>
</dbReference>
<dbReference type="AlphaFoldDB" id="A0A0S2F8J1"/>
<dbReference type="Proteomes" id="UP000060787">
    <property type="component" value="Chromosome"/>
</dbReference>
<dbReference type="InterPro" id="IPR011991">
    <property type="entry name" value="ArsR-like_HTH"/>
</dbReference>
<name>A0A0S2F8J1_LYSAN</name>
<dbReference type="NCBIfam" id="TIGR02944">
    <property type="entry name" value="suf_reg_Xantho"/>
    <property type="match status" value="1"/>
</dbReference>
<dbReference type="InterPro" id="IPR036390">
    <property type="entry name" value="WH_DNA-bd_sf"/>
</dbReference>
<dbReference type="InterPro" id="IPR000944">
    <property type="entry name" value="Tscrpt_reg_Rrf2"/>
</dbReference>
<dbReference type="EMBL" id="CP011129">
    <property type="protein sequence ID" value="ALN79779.1"/>
    <property type="molecule type" value="Genomic_DNA"/>
</dbReference>
<dbReference type="Pfam" id="PF02082">
    <property type="entry name" value="Rrf2"/>
    <property type="match status" value="1"/>
</dbReference>
<dbReference type="NCBIfam" id="TIGR00738">
    <property type="entry name" value="rrf2_super"/>
    <property type="match status" value="1"/>
</dbReference>
<reference evidence="1 2" key="1">
    <citation type="journal article" date="2015" name="BMC Genomics">
        <title>Comparative genomics and metabolic profiling of the genus Lysobacter.</title>
        <authorList>
            <person name="de Bruijn I."/>
            <person name="Cheng X."/>
            <person name="de Jager V."/>
            <person name="Exposito R.G."/>
            <person name="Watrous J."/>
            <person name="Patel N."/>
            <person name="Postma J."/>
            <person name="Dorrestein P.C."/>
            <person name="Kobayashi D."/>
            <person name="Raaijmakers J.M."/>
        </authorList>
    </citation>
    <scope>NUCLEOTIDE SEQUENCE [LARGE SCALE GENOMIC DNA]</scope>
    <source>
        <strain evidence="1 2">76</strain>
    </source>
</reference>
<dbReference type="GO" id="GO:0003700">
    <property type="term" value="F:DNA-binding transcription factor activity"/>
    <property type="evidence" value="ECO:0007669"/>
    <property type="project" value="TreeGrafter"/>
</dbReference>
<dbReference type="InterPro" id="IPR014290">
    <property type="entry name" value="SUF_FeS_clus_asmbl_reg"/>
</dbReference>
<dbReference type="InterPro" id="IPR036388">
    <property type="entry name" value="WH-like_DNA-bd_sf"/>
</dbReference>
<dbReference type="GO" id="GO:0005829">
    <property type="term" value="C:cytosol"/>
    <property type="evidence" value="ECO:0007669"/>
    <property type="project" value="TreeGrafter"/>
</dbReference>
<dbReference type="eggNOG" id="COG1959">
    <property type="taxonomic scope" value="Bacteria"/>
</dbReference>
<organism evidence="1 2">
    <name type="scientific">Lysobacter antibioticus</name>
    <dbReference type="NCBI Taxonomy" id="84531"/>
    <lineage>
        <taxon>Bacteria</taxon>
        <taxon>Pseudomonadati</taxon>
        <taxon>Pseudomonadota</taxon>
        <taxon>Gammaproteobacteria</taxon>
        <taxon>Lysobacterales</taxon>
        <taxon>Lysobacteraceae</taxon>
        <taxon>Lysobacter</taxon>
    </lineage>
</organism>
<dbReference type="SUPFAM" id="SSF46785">
    <property type="entry name" value="Winged helix' DNA-binding domain"/>
    <property type="match status" value="1"/>
</dbReference>
<evidence type="ECO:0000313" key="1">
    <source>
        <dbReference type="EMBL" id="ALN79779.1"/>
    </source>
</evidence>
<dbReference type="PROSITE" id="PS51197">
    <property type="entry name" value="HTH_RRF2_2"/>
    <property type="match status" value="1"/>
</dbReference>
<gene>
    <name evidence="1" type="ORF">LA76x_1623</name>
</gene>
<dbReference type="STRING" id="84531.LA76x_1623"/>
<dbReference type="KEGG" id="lab:LA76x_1623"/>
<dbReference type="Gene3D" id="1.10.10.10">
    <property type="entry name" value="Winged helix-like DNA-binding domain superfamily/Winged helix DNA-binding domain"/>
    <property type="match status" value="1"/>
</dbReference>